<accession>A0A9W4T416</accession>
<gene>
    <name evidence="1" type="ORF">FWILDA_LOCUS15226</name>
</gene>
<evidence type="ECO:0000313" key="1">
    <source>
        <dbReference type="EMBL" id="CAI2191747.1"/>
    </source>
</evidence>
<dbReference type="AlphaFoldDB" id="A0A9W4T416"/>
<dbReference type="EMBL" id="CAMKVN010007686">
    <property type="protein sequence ID" value="CAI2191747.1"/>
    <property type="molecule type" value="Genomic_DNA"/>
</dbReference>
<organism evidence="1 2">
    <name type="scientific">Funneliformis geosporum</name>
    <dbReference type="NCBI Taxonomy" id="1117311"/>
    <lineage>
        <taxon>Eukaryota</taxon>
        <taxon>Fungi</taxon>
        <taxon>Fungi incertae sedis</taxon>
        <taxon>Mucoromycota</taxon>
        <taxon>Glomeromycotina</taxon>
        <taxon>Glomeromycetes</taxon>
        <taxon>Glomerales</taxon>
        <taxon>Glomeraceae</taxon>
        <taxon>Funneliformis</taxon>
    </lineage>
</organism>
<sequence>MTCQQLSAKCLNNILEYFENDKISLHSYLLVNHLWCQTSVRILWRNIWGFRYNVLSKPYKTHVSSAILSTLIACLPDESRDLLYTNGIFIPTPTSKPPLFNYLSFSEVLSIRRINQIIDDSFKNQQIDTSRSLNYNKYLVSQELLKAFMNHVSSLKSLDYGLEFLEKVQKIPFIYFPGAKDCLTDLSLFICDSDIGSEFFYQFSQICRNIRTLSIIFRSNVSRGLKELISLQRNLEHLELSASNNQAWTDIIPALEKHSNTLTKLNLHGDIIPLSFLNLLINLQELVIPNSSQIFNELQHVTIPKLRSLRISTFFDPAYIIFSECMRDEILVKFLENNGKHLNELYIDSINKSLKLSIARFCPNLKNLYIIFKNNELDLLKTIFYNCQHLESIKIWRGGNYINEKELLEVFAKHSPKSFHELKIHNRVQSELLPGDLRSFFISWGNRIPQKPLTLIIENYDYDYGLDVNEENNIKVIEKFKTLGVIKKFRIEKFDEKD</sequence>
<keyword evidence="2" id="KW-1185">Reference proteome</keyword>
<dbReference type="Proteomes" id="UP001153678">
    <property type="component" value="Unassembled WGS sequence"/>
</dbReference>
<dbReference type="InterPro" id="IPR032675">
    <property type="entry name" value="LRR_dom_sf"/>
</dbReference>
<reference evidence="1" key="1">
    <citation type="submission" date="2022-08" db="EMBL/GenBank/DDBJ databases">
        <authorList>
            <person name="Kallberg Y."/>
            <person name="Tangrot J."/>
            <person name="Rosling A."/>
        </authorList>
    </citation>
    <scope>NUCLEOTIDE SEQUENCE</scope>
    <source>
        <strain evidence="1">Wild A</strain>
    </source>
</reference>
<dbReference type="SUPFAM" id="SSF52047">
    <property type="entry name" value="RNI-like"/>
    <property type="match status" value="1"/>
</dbReference>
<evidence type="ECO:0000313" key="2">
    <source>
        <dbReference type="Proteomes" id="UP001153678"/>
    </source>
</evidence>
<proteinExistence type="predicted"/>
<protein>
    <submittedName>
        <fullName evidence="1">6086_t:CDS:1</fullName>
    </submittedName>
</protein>
<comment type="caution">
    <text evidence="1">The sequence shown here is derived from an EMBL/GenBank/DDBJ whole genome shotgun (WGS) entry which is preliminary data.</text>
</comment>
<name>A0A9W4T416_9GLOM</name>
<dbReference type="OrthoDB" id="2334625at2759"/>
<dbReference type="Gene3D" id="3.80.10.10">
    <property type="entry name" value="Ribonuclease Inhibitor"/>
    <property type="match status" value="1"/>
</dbReference>